<keyword evidence="1" id="KW-0472">Membrane</keyword>
<comment type="caution">
    <text evidence="2">The sequence shown here is derived from an EMBL/GenBank/DDBJ whole genome shotgun (WGS) entry which is preliminary data.</text>
</comment>
<reference evidence="2" key="1">
    <citation type="journal article" date="2020" name="New Phytol.">
        <title>Comparative genomics reveals dynamic genome evolution in host specialist ectomycorrhizal fungi.</title>
        <authorList>
            <person name="Lofgren L.A."/>
            <person name="Nguyen N.H."/>
            <person name="Vilgalys R."/>
            <person name="Ruytinx J."/>
            <person name="Liao H.L."/>
            <person name="Branco S."/>
            <person name="Kuo A."/>
            <person name="LaButti K."/>
            <person name="Lipzen A."/>
            <person name="Andreopoulos W."/>
            <person name="Pangilinan J."/>
            <person name="Riley R."/>
            <person name="Hundley H."/>
            <person name="Na H."/>
            <person name="Barry K."/>
            <person name="Grigoriev I.V."/>
            <person name="Stajich J.E."/>
            <person name="Kennedy P.G."/>
        </authorList>
    </citation>
    <scope>NUCLEOTIDE SEQUENCE</scope>
    <source>
        <strain evidence="2">FC423</strain>
    </source>
</reference>
<dbReference type="Proteomes" id="UP000823399">
    <property type="component" value="Unassembled WGS sequence"/>
</dbReference>
<dbReference type="EMBL" id="JABBWM010000005">
    <property type="protein sequence ID" value="KAG2117272.1"/>
    <property type="molecule type" value="Genomic_DNA"/>
</dbReference>
<proteinExistence type="predicted"/>
<evidence type="ECO:0000313" key="3">
    <source>
        <dbReference type="Proteomes" id="UP000823399"/>
    </source>
</evidence>
<sequence length="80" mass="9173">MSWCNLPRMLPRLRTPASFYVNLSLAMVALSVLRLLPNCLRLQRCRPTDLPVRVRQSLRAAHNSAFSSCFNCSHREQIGM</sequence>
<protein>
    <submittedName>
        <fullName evidence="2">Uncharacterized protein</fullName>
    </submittedName>
</protein>
<organism evidence="2 3">
    <name type="scientific">Suillus discolor</name>
    <dbReference type="NCBI Taxonomy" id="1912936"/>
    <lineage>
        <taxon>Eukaryota</taxon>
        <taxon>Fungi</taxon>
        <taxon>Dikarya</taxon>
        <taxon>Basidiomycota</taxon>
        <taxon>Agaricomycotina</taxon>
        <taxon>Agaricomycetes</taxon>
        <taxon>Agaricomycetidae</taxon>
        <taxon>Boletales</taxon>
        <taxon>Suillineae</taxon>
        <taxon>Suillaceae</taxon>
        <taxon>Suillus</taxon>
    </lineage>
</organism>
<accession>A0A9P7FFY3</accession>
<dbReference type="OrthoDB" id="10288370at2759"/>
<evidence type="ECO:0000313" key="2">
    <source>
        <dbReference type="EMBL" id="KAG2117272.1"/>
    </source>
</evidence>
<keyword evidence="1" id="KW-0812">Transmembrane</keyword>
<gene>
    <name evidence="2" type="ORF">F5147DRAFT_671994</name>
</gene>
<keyword evidence="1" id="KW-1133">Transmembrane helix</keyword>
<feature type="transmembrane region" description="Helical" evidence="1">
    <location>
        <begin position="17"/>
        <end position="36"/>
    </location>
</feature>
<evidence type="ECO:0000256" key="1">
    <source>
        <dbReference type="SAM" id="Phobius"/>
    </source>
</evidence>
<dbReference type="AlphaFoldDB" id="A0A9P7FFY3"/>
<dbReference type="GeneID" id="64697903"/>
<dbReference type="RefSeq" id="XP_041298161.1">
    <property type="nucleotide sequence ID" value="XM_041435644.1"/>
</dbReference>
<keyword evidence="3" id="KW-1185">Reference proteome</keyword>
<name>A0A9P7FFY3_9AGAM</name>